<accession>A0ABS9KM29</accession>
<sequence length="981" mass="110232">MKYSVLSKGKRENIIKGISCWIILTIFSVNGGAQMIRNSYYTVSISAGGQKDFSFNITHKASGISRKIVPQLQLVFTTDHPALRGVAMDGQPGVVAWNTSKGLIQDIGELGSTTLKATAVQQKNNELLFSFGKQPEGEVSLTVKFDPSQQAPLFEMGLTAARQGHYSIGFTGMPSVDSSALDFVYQPLTWSWKRFPSRFGLTEEAYANTAAVFTNHHGYSEGLAVSIDDIPYRYALAAQWNNAGKADNKFWSVFPADGPKGNSLFGMAIRNPQGKAQATVFSPLPGTEKSMMRPGDHYKLSLVYLLYPGNWEQGTSFLLSSIFRYRNERENNKVSLNGTLDNMLDFAMNDVYSGWNKELKASDYQFDVPGTVKNVSALHPLSIAMITGSDEIMQRRALPMIEYVMSREKFLYSTSDSAHQAQVPSHLLNGPCVDIGELVGLNELTKGQTPAFSIEADRLFGKSRQLNMNTETGGGSWQDYLARYRMYKRKDDLRKAIDGANDYLKQVYQRYSSTFFDSPGLRDKGAGFTTDYGYRIYDLYELYQETNNETFLKAALTGAKQLLLWTRSNPSPPPGNITINKDGEVKGIFPGRRVSAIEGSPFAPMNETSYVPEMTVPAWQTSLNGLVPEAPNTYAFGPVMLAHHAAWLLRLAYHSNDTLLRNAAYNAIVGRYANFPGYYFTSLHTDVYQRFDYPLHPFHDVKYNAIFYNHLWPHLTLLMDFLVSDFFFRSKGKINFPATYAPGYAFLTSNVYGAKKGSMMGNDSIQLWMPTHALQSDGTAFNHIMGHSDKDIFIAFTNTAKKITTEKIRLNRDVIGWSAGRPYSIIEYKENGTSRKAILKNGELSITLPAGGFTCIRIKDIYQERKDVKQTQRITGSNSNRFVRIKANEDSTAATTAMIIQPTDRLAKFYAYCNKTEKEWTKCNLRYRLNDSKEWLTIEDNTYPFEFDLILPAVKDKISFEINAVRTDGSRISFPVQTIND</sequence>
<dbReference type="EMBL" id="JAKLTR010000002">
    <property type="protein sequence ID" value="MCG2613375.1"/>
    <property type="molecule type" value="Genomic_DNA"/>
</dbReference>
<proteinExistence type="predicted"/>
<comment type="caution">
    <text evidence="1">The sequence shown here is derived from an EMBL/GenBank/DDBJ whole genome shotgun (WGS) entry which is preliminary data.</text>
</comment>
<name>A0ABS9KM29_9BACT</name>
<evidence type="ECO:0000313" key="2">
    <source>
        <dbReference type="Proteomes" id="UP001165367"/>
    </source>
</evidence>
<reference evidence="1" key="1">
    <citation type="submission" date="2022-01" db="EMBL/GenBank/DDBJ databases">
        <authorList>
            <person name="Jo J.-H."/>
            <person name="Im W.-T."/>
        </authorList>
    </citation>
    <scope>NUCLEOTIDE SEQUENCE</scope>
    <source>
        <strain evidence="1">NA20</strain>
    </source>
</reference>
<evidence type="ECO:0000313" key="1">
    <source>
        <dbReference type="EMBL" id="MCG2613375.1"/>
    </source>
</evidence>
<organism evidence="1 2">
    <name type="scientific">Terrimonas ginsenosidimutans</name>
    <dbReference type="NCBI Taxonomy" id="2908004"/>
    <lineage>
        <taxon>Bacteria</taxon>
        <taxon>Pseudomonadati</taxon>
        <taxon>Bacteroidota</taxon>
        <taxon>Chitinophagia</taxon>
        <taxon>Chitinophagales</taxon>
        <taxon>Chitinophagaceae</taxon>
        <taxon>Terrimonas</taxon>
    </lineage>
</organism>
<evidence type="ECO:0008006" key="3">
    <source>
        <dbReference type="Google" id="ProtNLM"/>
    </source>
</evidence>
<keyword evidence="2" id="KW-1185">Reference proteome</keyword>
<dbReference type="RefSeq" id="WP_237868604.1">
    <property type="nucleotide sequence ID" value="NZ_JAKLTR010000002.1"/>
</dbReference>
<protein>
    <recommendedName>
        <fullName evidence="3">Alpha-L-rhamnosidase six-hairpin glycosidase domain-containing protein</fullName>
    </recommendedName>
</protein>
<gene>
    <name evidence="1" type="ORF">LZZ85_03750</name>
</gene>
<dbReference type="Proteomes" id="UP001165367">
    <property type="component" value="Unassembled WGS sequence"/>
</dbReference>